<comment type="caution">
    <text evidence="1">The sequence shown here is derived from an EMBL/GenBank/DDBJ whole genome shotgun (WGS) entry which is preliminary data.</text>
</comment>
<evidence type="ECO:0000313" key="2">
    <source>
        <dbReference type="Proteomes" id="UP000324222"/>
    </source>
</evidence>
<accession>A0A5B7IVC6</accession>
<proteinExistence type="predicted"/>
<name>A0A5B7IVC6_PORTR</name>
<protein>
    <submittedName>
        <fullName evidence="1">Uncharacterized protein</fullName>
    </submittedName>
</protein>
<organism evidence="1 2">
    <name type="scientific">Portunus trituberculatus</name>
    <name type="common">Swimming crab</name>
    <name type="synonym">Neptunus trituberculatus</name>
    <dbReference type="NCBI Taxonomy" id="210409"/>
    <lineage>
        <taxon>Eukaryota</taxon>
        <taxon>Metazoa</taxon>
        <taxon>Ecdysozoa</taxon>
        <taxon>Arthropoda</taxon>
        <taxon>Crustacea</taxon>
        <taxon>Multicrustacea</taxon>
        <taxon>Malacostraca</taxon>
        <taxon>Eumalacostraca</taxon>
        <taxon>Eucarida</taxon>
        <taxon>Decapoda</taxon>
        <taxon>Pleocyemata</taxon>
        <taxon>Brachyura</taxon>
        <taxon>Eubrachyura</taxon>
        <taxon>Portunoidea</taxon>
        <taxon>Portunidae</taxon>
        <taxon>Portuninae</taxon>
        <taxon>Portunus</taxon>
    </lineage>
</organism>
<dbReference type="EMBL" id="VSRR010070577">
    <property type="protein sequence ID" value="MPC86139.1"/>
    <property type="molecule type" value="Genomic_DNA"/>
</dbReference>
<dbReference type="Proteomes" id="UP000324222">
    <property type="component" value="Unassembled WGS sequence"/>
</dbReference>
<keyword evidence="2" id="KW-1185">Reference proteome</keyword>
<dbReference type="AlphaFoldDB" id="A0A5B7IVC6"/>
<sequence length="16" mass="1638">MRTGGGTEGGNSRCRV</sequence>
<evidence type="ECO:0000313" key="1">
    <source>
        <dbReference type="EMBL" id="MPC86139.1"/>
    </source>
</evidence>
<reference evidence="1 2" key="1">
    <citation type="submission" date="2019-05" db="EMBL/GenBank/DDBJ databases">
        <title>Another draft genome of Portunus trituberculatus and its Hox gene families provides insights of decapod evolution.</title>
        <authorList>
            <person name="Jeong J.-H."/>
            <person name="Song I."/>
            <person name="Kim S."/>
            <person name="Choi T."/>
            <person name="Kim D."/>
            <person name="Ryu S."/>
            <person name="Kim W."/>
        </authorList>
    </citation>
    <scope>NUCLEOTIDE SEQUENCE [LARGE SCALE GENOMIC DNA]</scope>
    <source>
        <tissue evidence="1">Muscle</tissue>
    </source>
</reference>
<gene>
    <name evidence="1" type="ORF">E2C01_080955</name>
</gene>